<accession>A0A2Z5JRV3</accession>
<dbReference type="InterPro" id="IPR020472">
    <property type="entry name" value="WD40_PAC1"/>
</dbReference>
<gene>
    <name evidence="5" type="ORF">C5746_22205</name>
</gene>
<feature type="repeat" description="WD" evidence="3">
    <location>
        <begin position="1066"/>
        <end position="1109"/>
    </location>
</feature>
<dbReference type="GO" id="GO:0006508">
    <property type="term" value="P:proteolysis"/>
    <property type="evidence" value="ECO:0007669"/>
    <property type="project" value="InterPro"/>
</dbReference>
<dbReference type="InterPro" id="IPR036322">
    <property type="entry name" value="WD40_repeat_dom_sf"/>
</dbReference>
<dbReference type="PANTHER" id="PTHR19848">
    <property type="entry name" value="WD40 REPEAT PROTEIN"/>
    <property type="match status" value="1"/>
</dbReference>
<dbReference type="InterPro" id="IPR019775">
    <property type="entry name" value="WD40_repeat_CS"/>
</dbReference>
<dbReference type="Proteomes" id="UP000252698">
    <property type="component" value="Chromosome"/>
</dbReference>
<dbReference type="InterPro" id="IPR011600">
    <property type="entry name" value="Pept_C14_caspase"/>
</dbReference>
<dbReference type="EMBL" id="CP027306">
    <property type="protein sequence ID" value="AXE82964.1"/>
    <property type="molecule type" value="Genomic_DNA"/>
</dbReference>
<dbReference type="Gene3D" id="2.130.10.10">
    <property type="entry name" value="YVTN repeat-like/Quinoprotein amine dehydrogenase"/>
    <property type="match status" value="3"/>
</dbReference>
<dbReference type="InterPro" id="IPR001680">
    <property type="entry name" value="WD40_rpt"/>
</dbReference>
<dbReference type="InterPro" id="IPR029030">
    <property type="entry name" value="Caspase-like_dom_sf"/>
</dbReference>
<keyword evidence="2" id="KW-0677">Repeat</keyword>
<feature type="repeat" description="WD" evidence="3">
    <location>
        <begin position="836"/>
        <end position="879"/>
    </location>
</feature>
<dbReference type="PANTHER" id="PTHR19848:SF8">
    <property type="entry name" value="F-BOX AND WD REPEAT DOMAIN CONTAINING 7"/>
    <property type="match status" value="1"/>
</dbReference>
<dbReference type="SUPFAM" id="SSF52129">
    <property type="entry name" value="Caspase-like"/>
    <property type="match status" value="1"/>
</dbReference>
<dbReference type="PROSITE" id="PS00678">
    <property type="entry name" value="WD_REPEATS_1"/>
    <property type="match status" value="4"/>
</dbReference>
<reference evidence="5 6" key="1">
    <citation type="journal article" date="2018" name="Front. Microbiol.">
        <title>Genome Sequencing of Streptomyces atratus SCSIOZH16 and Activation Production of Nocardamine via Metabolic Engineering.</title>
        <authorList>
            <person name="Li Y."/>
            <person name="Zhang C."/>
            <person name="Liu C."/>
            <person name="Ju J."/>
            <person name="Ma J."/>
        </authorList>
    </citation>
    <scope>NUCLEOTIDE SEQUENCE [LARGE SCALE GENOMIC DNA]</scope>
    <source>
        <strain evidence="5 6">SCSIO_ZH16</strain>
    </source>
</reference>
<proteinExistence type="predicted"/>
<dbReference type="CDD" id="cd00200">
    <property type="entry name" value="WD40"/>
    <property type="match status" value="2"/>
</dbReference>
<dbReference type="SUPFAM" id="SSF52540">
    <property type="entry name" value="P-loop containing nucleoside triphosphate hydrolases"/>
    <property type="match status" value="1"/>
</dbReference>
<dbReference type="KEGG" id="sata:C5746_22205"/>
<protein>
    <recommendedName>
        <fullName evidence="4">Peptidase C14 caspase domain-containing protein</fullName>
    </recommendedName>
</protein>
<evidence type="ECO:0000313" key="5">
    <source>
        <dbReference type="EMBL" id="AXE82964.1"/>
    </source>
</evidence>
<evidence type="ECO:0000256" key="3">
    <source>
        <dbReference type="PROSITE-ProRule" id="PRU00221"/>
    </source>
</evidence>
<keyword evidence="1 3" id="KW-0853">WD repeat</keyword>
<dbReference type="Pfam" id="PF00400">
    <property type="entry name" value="WD40"/>
    <property type="match status" value="4"/>
</dbReference>
<dbReference type="SUPFAM" id="SSF50978">
    <property type="entry name" value="WD40 repeat-like"/>
    <property type="match status" value="1"/>
</dbReference>
<dbReference type="InterPro" id="IPR015943">
    <property type="entry name" value="WD40/YVTN_repeat-like_dom_sf"/>
</dbReference>
<dbReference type="PROSITE" id="PS50082">
    <property type="entry name" value="WD_REPEATS_2"/>
    <property type="match status" value="5"/>
</dbReference>
<dbReference type="Gene3D" id="3.40.50.1460">
    <property type="match status" value="1"/>
</dbReference>
<evidence type="ECO:0000313" key="6">
    <source>
        <dbReference type="Proteomes" id="UP000252698"/>
    </source>
</evidence>
<dbReference type="PRINTS" id="PR00320">
    <property type="entry name" value="GPROTEINBRPT"/>
</dbReference>
<dbReference type="PROSITE" id="PS50294">
    <property type="entry name" value="WD_REPEATS_REGION"/>
    <property type="match status" value="2"/>
</dbReference>
<evidence type="ECO:0000256" key="2">
    <source>
        <dbReference type="ARBA" id="ARBA00022737"/>
    </source>
</evidence>
<dbReference type="Pfam" id="PF00656">
    <property type="entry name" value="Peptidase_C14"/>
    <property type="match status" value="1"/>
</dbReference>
<dbReference type="GO" id="GO:0004197">
    <property type="term" value="F:cysteine-type endopeptidase activity"/>
    <property type="evidence" value="ECO:0007669"/>
    <property type="project" value="InterPro"/>
</dbReference>
<feature type="repeat" description="WD" evidence="3">
    <location>
        <begin position="1341"/>
        <end position="1384"/>
    </location>
</feature>
<name>A0A2Z5JRV3_STRAR</name>
<dbReference type="SUPFAM" id="SSF50960">
    <property type="entry name" value="TolB, C-terminal domain"/>
    <property type="match status" value="1"/>
</dbReference>
<organism evidence="5 6">
    <name type="scientific">Streptomyces atratus</name>
    <dbReference type="NCBI Taxonomy" id="1893"/>
    <lineage>
        <taxon>Bacteria</taxon>
        <taxon>Bacillati</taxon>
        <taxon>Actinomycetota</taxon>
        <taxon>Actinomycetes</taxon>
        <taxon>Kitasatosporales</taxon>
        <taxon>Streptomycetaceae</taxon>
        <taxon>Streptomyces</taxon>
    </lineage>
</organism>
<sequence>MATAVTAYPKAPAHLEWDRPGLADARRRVIDLFTTHLGYEHVSDLGLNPTEAQLLTALRNFSKSPDRRPDDLLAVYIAGHGEVLDDGEHVILTSDTDPDDIDDALPTLTLARKILRGTQVRRLMLMLDTCFSGHGGNELLAAMARLKGRWDGDGEAGLAVLTSAQPGELAETGAFPELLGEAVRSLATAGYTPETLALDAVVSAMKNDPKRPGHQTIGLEIIGLTGAIPPFLPNGHQRARLSHFDVALQQTLEWERQADRRVVEYLSRFLTRVKGHSDHARAGWWFSGRHDALADISRWLIDPPPSQPALAVTGGPGSGKTAVLGLLAAVSDPEQSRTVPLDSMGLTSVRLPPPRALDAAIYAQSLTDQQVLHGIAAAARVTADTVSELVNQLAAGAGPHAPDPAPDRRPLTILIDALDEAVTPESLCHNVLRPLIDPGTPHLRLLLGTRPHLLERLKLGNAERIDLDSERYADPEAVHAYTIRNLLGAHIHSPYLSCDTTVLTAVARQVARAAGRSFLVARITAGTLAATPELPDPDAPDWIASLPRMPGEAIHNDLTRRLGDRAPEVMDLLRPLAFAQGQGLPWEDIWAPAASAVSGHGYTNEHLWQLRSTAGSYIVEAIEDGRSVYRLYHEAMAEYLRTDQDPQAVHAALASALRATVPYGADAAPDWSRAHPYLRRHLATHAVLGGVLDELVQDPDYLVHAECDTLAPHLRLLTTAEGRLHGAVYRASIGTHRPLPPDDRRAVLALDAARYGAGATRRALADRMPAGAWKPVHATGSGVSPAMHNILTGHTREVSAVACTVIDGRPVAVTGSHDHTVRIWDLNTGRPIGEPLTGHETPVTAVACTQVDGRPVAVTSSYDSPARIWELDTGQPVGEPFTGPNSPVDGLICAEFDSQPVVVTASYHDPTVQMWDLRTRQPVGPSLTHHTAWFQAVLCAGTDGRPYAVASYRDTDTDRKHLVRVWDLTTGRPVGDPLMSEDGPVKTAACTEIDGRPVVIAGTPVSVQVVDLTTGRPVGPPFPTYTGAPTGLACIHLDGQPIGVATSRNGELSLWNPGTRRVIGDLTGHTSGVSAVACIYLGGRPVAVTGSRDYTVRVWDLNTDSPIGRPSAGHTDKVTGVTCGRLDGEPVAVTTSSSDSARVWSLQTHEAIDQFSMGMTGPSEVAAVTSTVDGRPVVLSLDDRPDLRFKVRVWDLQARRPTGRLLIDTIRRVTTLAWTRLDGRPLALIGYDDGATQLWDLETRRPVGRTLNGRKGSSEAAACIRLDGRSVALISYTDNSVRLWDMDTGKPIGRPLIGHLGRVTAVECIEIDGRPLAVTSSHDKTLRMWDLNTQSAFGRPLVGHTNWVNAMLCTEVDGRPVAVTGSHDNTVRIWNLQNPTAAPTVIRLANRCSALAVSDGHLVAAFGNDVAFFGREPVSSRPRSGWTP</sequence>
<feature type="repeat" description="WD" evidence="3">
    <location>
        <begin position="1296"/>
        <end position="1339"/>
    </location>
</feature>
<feature type="repeat" description="WD" evidence="3">
    <location>
        <begin position="791"/>
        <end position="834"/>
    </location>
</feature>
<dbReference type="InterPro" id="IPR027417">
    <property type="entry name" value="P-loop_NTPase"/>
</dbReference>
<feature type="domain" description="Peptidase C14 caspase" evidence="4">
    <location>
        <begin position="17"/>
        <end position="135"/>
    </location>
</feature>
<evidence type="ECO:0000256" key="1">
    <source>
        <dbReference type="ARBA" id="ARBA00022574"/>
    </source>
</evidence>
<dbReference type="SMART" id="SM00320">
    <property type="entry name" value="WD40"/>
    <property type="match status" value="9"/>
</dbReference>
<evidence type="ECO:0000259" key="4">
    <source>
        <dbReference type="Pfam" id="PF00656"/>
    </source>
</evidence>